<dbReference type="EMBL" id="CAJVPW010078025">
    <property type="protein sequence ID" value="CAG8799289.1"/>
    <property type="molecule type" value="Genomic_DNA"/>
</dbReference>
<comment type="caution">
    <text evidence="1">The sequence shown here is derived from an EMBL/GenBank/DDBJ whole genome shotgun (WGS) entry which is preliminary data.</text>
</comment>
<protein>
    <submittedName>
        <fullName evidence="1">18190_t:CDS:1</fullName>
    </submittedName>
</protein>
<evidence type="ECO:0000313" key="2">
    <source>
        <dbReference type="Proteomes" id="UP000789366"/>
    </source>
</evidence>
<feature type="non-terminal residue" evidence="1">
    <location>
        <position position="44"/>
    </location>
</feature>
<organism evidence="1 2">
    <name type="scientific">Cetraspora pellucida</name>
    <dbReference type="NCBI Taxonomy" id="1433469"/>
    <lineage>
        <taxon>Eukaryota</taxon>
        <taxon>Fungi</taxon>
        <taxon>Fungi incertae sedis</taxon>
        <taxon>Mucoromycota</taxon>
        <taxon>Glomeromycotina</taxon>
        <taxon>Glomeromycetes</taxon>
        <taxon>Diversisporales</taxon>
        <taxon>Gigasporaceae</taxon>
        <taxon>Cetraspora</taxon>
    </lineage>
</organism>
<feature type="non-terminal residue" evidence="1">
    <location>
        <position position="1"/>
    </location>
</feature>
<gene>
    <name evidence="1" type="ORF">SPELUC_LOCUS17913</name>
</gene>
<keyword evidence="2" id="KW-1185">Reference proteome</keyword>
<accession>A0ACA9RLQ4</accession>
<reference evidence="1" key="1">
    <citation type="submission" date="2021-06" db="EMBL/GenBank/DDBJ databases">
        <authorList>
            <person name="Kallberg Y."/>
            <person name="Tangrot J."/>
            <person name="Rosling A."/>
        </authorList>
    </citation>
    <scope>NUCLEOTIDE SEQUENCE</scope>
    <source>
        <strain evidence="1">28 12/20/2015</strain>
    </source>
</reference>
<dbReference type="Proteomes" id="UP000789366">
    <property type="component" value="Unassembled WGS sequence"/>
</dbReference>
<evidence type="ECO:0000313" key="1">
    <source>
        <dbReference type="EMBL" id="CAG8799289.1"/>
    </source>
</evidence>
<name>A0ACA9RLQ4_9GLOM</name>
<proteinExistence type="predicted"/>
<sequence>FDYFGRTTTQQQTDISQDIFLKLYKNDYLSEDTMVQLFCEKCQR</sequence>